<evidence type="ECO:0000313" key="7">
    <source>
        <dbReference type="EMBL" id="MDQ0513808.1"/>
    </source>
</evidence>
<evidence type="ECO:0000259" key="6">
    <source>
        <dbReference type="Pfam" id="PF00324"/>
    </source>
</evidence>
<feature type="transmembrane region" description="Helical" evidence="5">
    <location>
        <begin position="98"/>
        <end position="118"/>
    </location>
</feature>
<comment type="subcellular location">
    <subcellularLocation>
        <location evidence="1">Membrane</location>
        <topology evidence="1">Multi-pass membrane protein</topology>
    </subcellularLocation>
</comment>
<evidence type="ECO:0000256" key="2">
    <source>
        <dbReference type="ARBA" id="ARBA00022692"/>
    </source>
</evidence>
<feature type="transmembrane region" description="Helical" evidence="5">
    <location>
        <begin position="49"/>
        <end position="77"/>
    </location>
</feature>
<feature type="transmembrane region" description="Helical" evidence="5">
    <location>
        <begin position="259"/>
        <end position="282"/>
    </location>
</feature>
<keyword evidence="3 5" id="KW-1133">Transmembrane helix</keyword>
<sequence length="560" mass="62066">MNQRTVTKIGLFTVFAMLVGSVVGIGIFLKNNSVFRAAGYNPTSIILSWVIACLICIVTGLSYIDISLSAFSRLGLARWAEKVGGKKLGYFIKFNLPVFYYGLLLPGISYFAAEILLLNFSGNYGGILSDGLGKFSSISLVIFVGTGLYLSFLIFNYISLRGAAFFQRWTLVIKFIPLIAVMIFGIVFGAVSGQNNLFFFQENPAAIPRPDGQPAFVVQNLNLNSIIVALPAILFAFDSFLNFGTLVPDMKKPKRDLPFVVAGGIITIGVVYLVITIAQILVSQGISWNVFNANNLVNTFGITEVQARQISGGITQAFFALILISVLGVLNGFSASSINLYAGTILENQIIGTRSLLKFARGNEKLAGLYLQLIISSLWTLLYIGLSYGFNSDVFIDGITNFPTLFFFLIYGLLPLLSLIKKVKAKVTRDRRFWVNAVFAVISFVGCWFVVLYQAIYVFFIRAFMNTGMGIGEAVGWGGFAETLPTATPYYWGVAVLFLVLLAFFAFAPFVNNFIRKLINNRPQKYSSLDELRDQYSRRWRPAKGYSVRDYEILDEPNLE</sequence>
<feature type="transmembrane region" description="Helical" evidence="5">
    <location>
        <begin position="138"/>
        <end position="159"/>
    </location>
</feature>
<dbReference type="PRINTS" id="PR00173">
    <property type="entry name" value="EDTRNSPORT"/>
</dbReference>
<feature type="transmembrane region" description="Helical" evidence="5">
    <location>
        <begin position="367"/>
        <end position="390"/>
    </location>
</feature>
<feature type="domain" description="Amino acid permease/ SLC12A" evidence="6">
    <location>
        <begin position="14"/>
        <end position="483"/>
    </location>
</feature>
<feature type="transmembrane region" description="Helical" evidence="5">
    <location>
        <begin position="226"/>
        <end position="247"/>
    </location>
</feature>
<evidence type="ECO:0000256" key="4">
    <source>
        <dbReference type="ARBA" id="ARBA00023136"/>
    </source>
</evidence>
<feature type="transmembrane region" description="Helical" evidence="5">
    <location>
        <begin position="9"/>
        <end position="29"/>
    </location>
</feature>
<dbReference type="InterPro" id="IPR004841">
    <property type="entry name" value="AA-permease/SLC12A_dom"/>
</dbReference>
<feature type="transmembrane region" description="Helical" evidence="5">
    <location>
        <begin position="490"/>
        <end position="515"/>
    </location>
</feature>
<dbReference type="PANTHER" id="PTHR42770:SF7">
    <property type="entry name" value="MEMBRANE PROTEIN"/>
    <property type="match status" value="1"/>
</dbReference>
<evidence type="ECO:0000256" key="3">
    <source>
        <dbReference type="ARBA" id="ARBA00022989"/>
    </source>
</evidence>
<organism evidence="7 8">
    <name type="scientific">Mycoplasmoides fastidiosum</name>
    <dbReference type="NCBI Taxonomy" id="92758"/>
    <lineage>
        <taxon>Bacteria</taxon>
        <taxon>Bacillati</taxon>
        <taxon>Mycoplasmatota</taxon>
        <taxon>Mycoplasmoidales</taxon>
        <taxon>Mycoplasmoidaceae</taxon>
        <taxon>Mycoplasmoides</taxon>
    </lineage>
</organism>
<feature type="transmembrane region" description="Helical" evidence="5">
    <location>
        <begin position="171"/>
        <end position="191"/>
    </location>
</feature>
<feature type="transmembrane region" description="Helical" evidence="5">
    <location>
        <begin position="318"/>
        <end position="346"/>
    </location>
</feature>
<keyword evidence="4 5" id="KW-0472">Membrane</keyword>
<keyword evidence="2 5" id="KW-0812">Transmembrane</keyword>
<dbReference type="Gene3D" id="1.20.1740.10">
    <property type="entry name" value="Amino acid/polyamine transporter I"/>
    <property type="match status" value="1"/>
</dbReference>
<keyword evidence="8" id="KW-1185">Reference proteome</keyword>
<evidence type="ECO:0000256" key="1">
    <source>
        <dbReference type="ARBA" id="ARBA00004141"/>
    </source>
</evidence>
<feature type="transmembrane region" description="Helical" evidence="5">
    <location>
        <begin position="433"/>
        <end position="460"/>
    </location>
</feature>
<feature type="transmembrane region" description="Helical" evidence="5">
    <location>
        <begin position="402"/>
        <end position="421"/>
    </location>
</feature>
<dbReference type="PIRSF" id="PIRSF006060">
    <property type="entry name" value="AA_transporter"/>
    <property type="match status" value="1"/>
</dbReference>
<reference evidence="7" key="1">
    <citation type="submission" date="2023-07" db="EMBL/GenBank/DDBJ databases">
        <title>Genomic Encyclopedia of Type Strains, Phase IV (KMG-IV): sequencing the most valuable type-strain genomes for metagenomic binning, comparative biology and taxonomic classification.</title>
        <authorList>
            <person name="Goeker M."/>
        </authorList>
    </citation>
    <scope>NUCLEOTIDE SEQUENCE [LARGE SCALE GENOMIC DNA]</scope>
    <source>
        <strain evidence="7">DSM 21204</strain>
    </source>
</reference>
<dbReference type="EMBL" id="JAUSWO010000001">
    <property type="protein sequence ID" value="MDQ0513808.1"/>
    <property type="molecule type" value="Genomic_DNA"/>
</dbReference>
<gene>
    <name evidence="7" type="ORF">J2Z62_000246</name>
</gene>
<proteinExistence type="predicted"/>
<accession>A0ABU0LYX7</accession>
<protein>
    <submittedName>
        <fullName evidence="7">APA family basic amino acid/polyamine antiporter</fullName>
    </submittedName>
</protein>
<dbReference type="InterPro" id="IPR050367">
    <property type="entry name" value="APC_superfamily"/>
</dbReference>
<dbReference type="PANTHER" id="PTHR42770">
    <property type="entry name" value="AMINO ACID TRANSPORTER-RELATED"/>
    <property type="match status" value="1"/>
</dbReference>
<evidence type="ECO:0000313" key="8">
    <source>
        <dbReference type="Proteomes" id="UP001240643"/>
    </source>
</evidence>
<dbReference type="Proteomes" id="UP001240643">
    <property type="component" value="Unassembled WGS sequence"/>
</dbReference>
<evidence type="ECO:0000256" key="5">
    <source>
        <dbReference type="SAM" id="Phobius"/>
    </source>
</evidence>
<comment type="caution">
    <text evidence="7">The sequence shown here is derived from an EMBL/GenBank/DDBJ whole genome shotgun (WGS) entry which is preliminary data.</text>
</comment>
<dbReference type="Pfam" id="PF00324">
    <property type="entry name" value="AA_permease"/>
    <property type="match status" value="1"/>
</dbReference>
<name>A0ABU0LYX7_9BACT</name>
<dbReference type="RefSeq" id="WP_256547494.1">
    <property type="nucleotide sequence ID" value="NZ_CP101809.1"/>
</dbReference>